<organism evidence="1">
    <name type="scientific">Arundo donax</name>
    <name type="common">Giant reed</name>
    <name type="synonym">Donax arundinaceus</name>
    <dbReference type="NCBI Taxonomy" id="35708"/>
    <lineage>
        <taxon>Eukaryota</taxon>
        <taxon>Viridiplantae</taxon>
        <taxon>Streptophyta</taxon>
        <taxon>Embryophyta</taxon>
        <taxon>Tracheophyta</taxon>
        <taxon>Spermatophyta</taxon>
        <taxon>Magnoliopsida</taxon>
        <taxon>Liliopsida</taxon>
        <taxon>Poales</taxon>
        <taxon>Poaceae</taxon>
        <taxon>PACMAD clade</taxon>
        <taxon>Arundinoideae</taxon>
        <taxon>Arundineae</taxon>
        <taxon>Arundo</taxon>
    </lineage>
</organism>
<evidence type="ECO:0000313" key="1">
    <source>
        <dbReference type="EMBL" id="JAD31776.1"/>
    </source>
</evidence>
<dbReference type="AlphaFoldDB" id="A0A0A8YYX2"/>
<proteinExistence type="predicted"/>
<reference evidence="1" key="1">
    <citation type="submission" date="2014-09" db="EMBL/GenBank/DDBJ databases">
        <authorList>
            <person name="Magalhaes I.L.F."/>
            <person name="Oliveira U."/>
            <person name="Santos F.R."/>
            <person name="Vidigal T.H.D.A."/>
            <person name="Brescovit A.D."/>
            <person name="Santos A.J."/>
        </authorList>
    </citation>
    <scope>NUCLEOTIDE SEQUENCE</scope>
    <source>
        <tissue evidence="1">Shoot tissue taken approximately 20 cm above the soil surface</tissue>
    </source>
</reference>
<accession>A0A0A8YYX2</accession>
<name>A0A0A8YYX2_ARUDO</name>
<sequence length="72" mass="8230">MMGLECCLVLVCSNQTDLMVTCAHVELCEPSCTSQLIKKFFHHQHRIFVLNCDCIQLSIIHTKLPAAIFFFD</sequence>
<reference evidence="1" key="2">
    <citation type="journal article" date="2015" name="Data Brief">
        <title>Shoot transcriptome of the giant reed, Arundo donax.</title>
        <authorList>
            <person name="Barrero R.A."/>
            <person name="Guerrero F.D."/>
            <person name="Moolhuijzen P."/>
            <person name="Goolsby J.A."/>
            <person name="Tidwell J."/>
            <person name="Bellgard S.E."/>
            <person name="Bellgard M.I."/>
        </authorList>
    </citation>
    <scope>NUCLEOTIDE SEQUENCE</scope>
    <source>
        <tissue evidence="1">Shoot tissue taken approximately 20 cm above the soil surface</tissue>
    </source>
</reference>
<dbReference type="EMBL" id="GBRH01266119">
    <property type="protein sequence ID" value="JAD31776.1"/>
    <property type="molecule type" value="Transcribed_RNA"/>
</dbReference>
<protein>
    <submittedName>
        <fullName evidence="1">Uncharacterized protein</fullName>
    </submittedName>
</protein>